<keyword evidence="2" id="KW-1185">Reference proteome</keyword>
<organism evidence="1 2">
    <name type="scientific">Hymenobacter caeli</name>
    <dbReference type="NCBI Taxonomy" id="2735894"/>
    <lineage>
        <taxon>Bacteria</taxon>
        <taxon>Pseudomonadati</taxon>
        <taxon>Bacteroidota</taxon>
        <taxon>Cytophagia</taxon>
        <taxon>Cytophagales</taxon>
        <taxon>Hymenobacteraceae</taxon>
        <taxon>Hymenobacter</taxon>
    </lineage>
</organism>
<sequence length="150" mass="17058">MLPRAVAIQLPFWQDPQSPLALAISVGSSRCEVFFTLWDEAGNELPDHLGKIIFSECWATSTVSTDLLPYAAEPHAFTSFLLEVPNSAWLAATRELRERHYHGWKHWDKFKYHRHYVVQGGDGYLEVLASSFAAGLASADECRRYAFLRE</sequence>
<gene>
    <name evidence="1" type="ORF">HNP98_002814</name>
</gene>
<comment type="caution">
    <text evidence="1">The sequence shown here is derived from an EMBL/GenBank/DDBJ whole genome shotgun (WGS) entry which is preliminary data.</text>
</comment>
<dbReference type="RefSeq" id="WP_173810687.1">
    <property type="nucleotide sequence ID" value="NZ_JABSNP010000013.1"/>
</dbReference>
<name>A0ABX2FSI8_9BACT</name>
<accession>A0ABX2FSI8</accession>
<proteinExistence type="predicted"/>
<evidence type="ECO:0000313" key="2">
    <source>
        <dbReference type="Proteomes" id="UP000779507"/>
    </source>
</evidence>
<reference evidence="1 2" key="1">
    <citation type="submission" date="2020-05" db="EMBL/GenBank/DDBJ databases">
        <title>Genomic Encyclopedia of Type Strains, Phase IV (KMG-V): Genome sequencing to study the core and pangenomes of soil and plant-associated prokaryotes.</title>
        <authorList>
            <person name="Whitman W."/>
        </authorList>
    </citation>
    <scope>NUCLEOTIDE SEQUENCE [LARGE SCALE GENOMIC DNA]</scope>
    <source>
        <strain evidence="1 2">9A</strain>
    </source>
</reference>
<dbReference type="Proteomes" id="UP000779507">
    <property type="component" value="Unassembled WGS sequence"/>
</dbReference>
<protein>
    <submittedName>
        <fullName evidence="1">Uncharacterized protein</fullName>
    </submittedName>
</protein>
<evidence type="ECO:0000313" key="1">
    <source>
        <dbReference type="EMBL" id="NRT19976.1"/>
    </source>
</evidence>
<dbReference type="EMBL" id="JABSNP010000013">
    <property type="protein sequence ID" value="NRT19976.1"/>
    <property type="molecule type" value="Genomic_DNA"/>
</dbReference>